<keyword evidence="9" id="KW-1185">Reference proteome</keyword>
<keyword evidence="2" id="KW-0805">Transcription regulation</keyword>
<keyword evidence="3 8" id="KW-0238">DNA-binding</keyword>
<dbReference type="Pfam" id="PF00072">
    <property type="entry name" value="Response_reg"/>
    <property type="match status" value="1"/>
</dbReference>
<dbReference type="PROSITE" id="PS50043">
    <property type="entry name" value="HTH_LUXR_2"/>
    <property type="match status" value="1"/>
</dbReference>
<dbReference type="Gene3D" id="3.40.50.2300">
    <property type="match status" value="1"/>
</dbReference>
<dbReference type="AlphaFoldDB" id="A0A4Y3KU18"/>
<evidence type="ECO:0000256" key="1">
    <source>
        <dbReference type="ARBA" id="ARBA00022553"/>
    </source>
</evidence>
<dbReference type="SMART" id="SM00421">
    <property type="entry name" value="HTH_LUXR"/>
    <property type="match status" value="1"/>
</dbReference>
<dbReference type="InterPro" id="IPR016032">
    <property type="entry name" value="Sig_transdc_resp-reg_C-effctor"/>
</dbReference>
<evidence type="ECO:0000256" key="5">
    <source>
        <dbReference type="PROSITE-ProRule" id="PRU00169"/>
    </source>
</evidence>
<name>A0A4Y3KU18_9CELL</name>
<feature type="domain" description="Response regulatory" evidence="7">
    <location>
        <begin position="9"/>
        <end position="125"/>
    </location>
</feature>
<proteinExistence type="predicted"/>
<evidence type="ECO:0000256" key="4">
    <source>
        <dbReference type="ARBA" id="ARBA00023163"/>
    </source>
</evidence>
<dbReference type="PANTHER" id="PTHR43214">
    <property type="entry name" value="TWO-COMPONENT RESPONSE REGULATOR"/>
    <property type="match status" value="1"/>
</dbReference>
<organism evidence="8 9">
    <name type="scientific">Cellulomonas cellasea</name>
    <dbReference type="NCBI Taxonomy" id="43670"/>
    <lineage>
        <taxon>Bacteria</taxon>
        <taxon>Bacillati</taxon>
        <taxon>Actinomycetota</taxon>
        <taxon>Actinomycetes</taxon>
        <taxon>Micrococcales</taxon>
        <taxon>Cellulomonadaceae</taxon>
        <taxon>Cellulomonas</taxon>
    </lineage>
</organism>
<dbReference type="CDD" id="cd17535">
    <property type="entry name" value="REC_NarL-like"/>
    <property type="match status" value="1"/>
</dbReference>
<dbReference type="CDD" id="cd06170">
    <property type="entry name" value="LuxR_C_like"/>
    <property type="match status" value="1"/>
</dbReference>
<gene>
    <name evidence="8" type="ORF">CCE01nite_14720</name>
</gene>
<keyword evidence="1 5" id="KW-0597">Phosphoprotein</keyword>
<reference evidence="8" key="1">
    <citation type="submission" date="2019-06" db="EMBL/GenBank/DDBJ databases">
        <title>Whole genome shotgun sequence of Cellulomonas cellasea NBRC 3753.</title>
        <authorList>
            <person name="Hosoyama A."/>
            <person name="Uohara A."/>
            <person name="Ohji S."/>
            <person name="Ichikawa N."/>
        </authorList>
    </citation>
    <scope>NUCLEOTIDE SEQUENCE [LARGE SCALE GENOMIC DNA]</scope>
    <source>
        <strain evidence="8">NBRC 3753</strain>
    </source>
</reference>
<feature type="modified residue" description="4-aspartylphosphate" evidence="5">
    <location>
        <position position="60"/>
    </location>
</feature>
<dbReference type="GO" id="GO:0003677">
    <property type="term" value="F:DNA binding"/>
    <property type="evidence" value="ECO:0007669"/>
    <property type="project" value="UniProtKB-KW"/>
</dbReference>
<dbReference type="GO" id="GO:0006355">
    <property type="term" value="P:regulation of DNA-templated transcription"/>
    <property type="evidence" value="ECO:0007669"/>
    <property type="project" value="InterPro"/>
</dbReference>
<dbReference type="InterPro" id="IPR039420">
    <property type="entry name" value="WalR-like"/>
</dbReference>
<dbReference type="InterPro" id="IPR011006">
    <property type="entry name" value="CheY-like_superfamily"/>
</dbReference>
<dbReference type="PANTHER" id="PTHR43214:SF24">
    <property type="entry name" value="TRANSCRIPTIONAL REGULATORY PROTEIN NARL-RELATED"/>
    <property type="match status" value="1"/>
</dbReference>
<dbReference type="PRINTS" id="PR00038">
    <property type="entry name" value="HTHLUXR"/>
</dbReference>
<dbReference type="Proteomes" id="UP000317046">
    <property type="component" value="Unassembled WGS sequence"/>
</dbReference>
<dbReference type="GO" id="GO:0000160">
    <property type="term" value="P:phosphorelay signal transduction system"/>
    <property type="evidence" value="ECO:0007669"/>
    <property type="project" value="InterPro"/>
</dbReference>
<comment type="caution">
    <text evidence="8">The sequence shown here is derived from an EMBL/GenBank/DDBJ whole genome shotgun (WGS) entry which is preliminary data.</text>
</comment>
<dbReference type="SMART" id="SM00448">
    <property type="entry name" value="REC"/>
    <property type="match status" value="1"/>
</dbReference>
<feature type="domain" description="HTH luxR-type" evidence="6">
    <location>
        <begin position="155"/>
        <end position="220"/>
    </location>
</feature>
<evidence type="ECO:0000313" key="8">
    <source>
        <dbReference type="EMBL" id="GEA87523.1"/>
    </source>
</evidence>
<evidence type="ECO:0000256" key="3">
    <source>
        <dbReference type="ARBA" id="ARBA00023125"/>
    </source>
</evidence>
<dbReference type="EMBL" id="BJLR01000016">
    <property type="protein sequence ID" value="GEA87523.1"/>
    <property type="molecule type" value="Genomic_DNA"/>
</dbReference>
<evidence type="ECO:0000259" key="6">
    <source>
        <dbReference type="PROSITE" id="PS50043"/>
    </source>
</evidence>
<dbReference type="PROSITE" id="PS00622">
    <property type="entry name" value="HTH_LUXR_1"/>
    <property type="match status" value="1"/>
</dbReference>
<dbReference type="InterPro" id="IPR000792">
    <property type="entry name" value="Tscrpt_reg_LuxR_C"/>
</dbReference>
<evidence type="ECO:0000259" key="7">
    <source>
        <dbReference type="PROSITE" id="PS50110"/>
    </source>
</evidence>
<evidence type="ECO:0000313" key="9">
    <source>
        <dbReference type="Proteomes" id="UP000317046"/>
    </source>
</evidence>
<dbReference type="SUPFAM" id="SSF52172">
    <property type="entry name" value="CheY-like"/>
    <property type="match status" value="1"/>
</dbReference>
<accession>A0A4Y3KU18</accession>
<sequence length="222" mass="23336">MSAALPVVRVLVVDDDALVRAGLRLILGGDPGLVIVGEAADGLQAVELARTERPDVVLMDIRMPRLDGLAATERLLAADPETRVVVLTTFDTDDMVVSALRLGAVGFLLKDTPPEELVGAVRAVAGGRPILSPSVTAQLIATVRAESPPGRSREAAGRLEVLSEREREVAVGIGRGLSNSEIAAELYMSVATVKSHVGRLFAKLGVENRVQIAICVHEAGLV</sequence>
<dbReference type="InterPro" id="IPR058245">
    <property type="entry name" value="NreC/VraR/RcsB-like_REC"/>
</dbReference>
<dbReference type="Pfam" id="PF00196">
    <property type="entry name" value="GerE"/>
    <property type="match status" value="1"/>
</dbReference>
<evidence type="ECO:0000256" key="2">
    <source>
        <dbReference type="ARBA" id="ARBA00023015"/>
    </source>
</evidence>
<dbReference type="InterPro" id="IPR001789">
    <property type="entry name" value="Sig_transdc_resp-reg_receiver"/>
</dbReference>
<keyword evidence="4" id="KW-0804">Transcription</keyword>
<protein>
    <submittedName>
        <fullName evidence="8">DNA-binding response regulator</fullName>
    </submittedName>
</protein>
<dbReference type="PROSITE" id="PS50110">
    <property type="entry name" value="RESPONSE_REGULATORY"/>
    <property type="match status" value="1"/>
</dbReference>
<dbReference type="SUPFAM" id="SSF46894">
    <property type="entry name" value="C-terminal effector domain of the bipartite response regulators"/>
    <property type="match status" value="1"/>
</dbReference>